<comment type="subcellular location">
    <subcellularLocation>
        <location evidence="3">Endoplasmic reticulum lumen</location>
    </subcellularLocation>
</comment>
<feature type="disulfide bond" description="Redox-active" evidence="12">
    <location>
        <begin position="63"/>
        <end position="66"/>
    </location>
</feature>
<keyword evidence="9 12" id="KW-1015">Disulfide bond</keyword>
<proteinExistence type="inferred from homology"/>
<evidence type="ECO:0000256" key="10">
    <source>
        <dbReference type="ARBA" id="ARBA00023235"/>
    </source>
</evidence>
<dbReference type="CDD" id="cd02961">
    <property type="entry name" value="PDI_a_family"/>
    <property type="match status" value="1"/>
</dbReference>
<dbReference type="GO" id="GO:1900103">
    <property type="term" value="P:positive regulation of endoplasmic reticulum unfolded protein response"/>
    <property type="evidence" value="ECO:0007669"/>
    <property type="project" value="EnsemblFungi"/>
</dbReference>
<dbReference type="Pfam" id="PF00085">
    <property type="entry name" value="Thioredoxin"/>
    <property type="match status" value="2"/>
</dbReference>
<dbReference type="NCBIfam" id="TIGR01130">
    <property type="entry name" value="ER_PDI_fam"/>
    <property type="match status" value="1"/>
</dbReference>
<dbReference type="InterPro" id="IPR005792">
    <property type="entry name" value="Prot_disulphide_isomerase"/>
</dbReference>
<evidence type="ECO:0000313" key="18">
    <source>
        <dbReference type="Proteomes" id="UP000002866"/>
    </source>
</evidence>
<dbReference type="FunCoup" id="I2GVZ5">
    <property type="interactions" value="827"/>
</dbReference>
<dbReference type="Pfam" id="PF13848">
    <property type="entry name" value="Thioredoxin_6"/>
    <property type="match status" value="1"/>
</dbReference>
<dbReference type="GO" id="GO:0006457">
    <property type="term" value="P:protein folding"/>
    <property type="evidence" value="ECO:0007669"/>
    <property type="project" value="EnsemblFungi"/>
</dbReference>
<accession>I2GVZ5</accession>
<dbReference type="CDD" id="cd02995">
    <property type="entry name" value="PDI_a_PDI_a'_C"/>
    <property type="match status" value="1"/>
</dbReference>
<evidence type="ECO:0000256" key="13">
    <source>
        <dbReference type="RuleBase" id="RU004208"/>
    </source>
</evidence>
<feature type="signal peptide" evidence="14">
    <location>
        <begin position="1"/>
        <end position="23"/>
    </location>
</feature>
<dbReference type="PROSITE" id="PS00194">
    <property type="entry name" value="THIOREDOXIN_1"/>
    <property type="match status" value="2"/>
</dbReference>
<evidence type="ECO:0000256" key="1">
    <source>
        <dbReference type="ARBA" id="ARBA00001182"/>
    </source>
</evidence>
<dbReference type="FunFam" id="3.40.30.10:FF:000154">
    <property type="entry name" value="Protein disulfide-isomerase"/>
    <property type="match status" value="1"/>
</dbReference>
<dbReference type="EC" id="5.3.4.1" evidence="5 14"/>
<dbReference type="InterPro" id="IPR005788">
    <property type="entry name" value="PDI_thioredoxin-like_dom"/>
</dbReference>
<keyword evidence="10 14" id="KW-0413">Isomerase</keyword>
<dbReference type="KEGG" id="tbl:TBLA_0A05040"/>
<evidence type="ECO:0000256" key="14">
    <source>
        <dbReference type="RuleBase" id="RU361130"/>
    </source>
</evidence>
<keyword evidence="6 14" id="KW-0732">Signal</keyword>
<evidence type="ECO:0000256" key="2">
    <source>
        <dbReference type="ARBA" id="ARBA00002692"/>
    </source>
</evidence>
<feature type="compositionally biased region" description="Acidic residues" evidence="15">
    <location>
        <begin position="526"/>
        <end position="550"/>
    </location>
</feature>
<reference evidence="17 18" key="1">
    <citation type="journal article" date="2011" name="Proc. Natl. Acad. Sci. U.S.A.">
        <title>Evolutionary erosion of yeast sex chromosomes by mating-type switching accidents.</title>
        <authorList>
            <person name="Gordon J.L."/>
            <person name="Armisen D."/>
            <person name="Proux-Wera E."/>
            <person name="Oheigeartaigh S.S."/>
            <person name="Byrne K.P."/>
            <person name="Wolfe K.H."/>
        </authorList>
    </citation>
    <scope>NUCLEOTIDE SEQUENCE [LARGE SCALE GENOMIC DNA]</scope>
    <source>
        <strain evidence="18">ATCC 34711 / CBS 6284 / DSM 70876 / NBRC 10599 / NRRL Y-10934 / UCD 77-7</strain>
    </source>
</reference>
<keyword evidence="8" id="KW-0256">Endoplasmic reticulum</keyword>
<dbReference type="InterPro" id="IPR036249">
    <property type="entry name" value="Thioredoxin-like_sf"/>
</dbReference>
<comment type="catalytic activity">
    <reaction evidence="1 14">
        <text>Catalyzes the rearrangement of -S-S- bonds in proteins.</text>
        <dbReference type="EC" id="5.3.4.1"/>
    </reaction>
</comment>
<feature type="domain" description="Thioredoxin" evidence="16">
    <location>
        <begin position="10"/>
        <end position="143"/>
    </location>
</feature>
<evidence type="ECO:0000256" key="6">
    <source>
        <dbReference type="ARBA" id="ARBA00022729"/>
    </source>
</evidence>
<dbReference type="AlphaFoldDB" id="I2GVZ5"/>
<feature type="compositionally biased region" description="Basic and acidic residues" evidence="15">
    <location>
        <begin position="516"/>
        <end position="525"/>
    </location>
</feature>
<dbReference type="OrthoDB" id="427280at2759"/>
<evidence type="ECO:0000256" key="3">
    <source>
        <dbReference type="ARBA" id="ARBA00004319"/>
    </source>
</evidence>
<dbReference type="InParanoid" id="I2GVZ5"/>
<dbReference type="HOGENOM" id="CLU_025879_5_0_1"/>
<dbReference type="CDD" id="cd02982">
    <property type="entry name" value="PDI_b'_family"/>
    <property type="match status" value="1"/>
</dbReference>
<feature type="disulfide bond" description="Redox-active" evidence="12">
    <location>
        <begin position="420"/>
        <end position="423"/>
    </location>
</feature>
<evidence type="ECO:0000256" key="4">
    <source>
        <dbReference type="ARBA" id="ARBA00006347"/>
    </source>
</evidence>
<gene>
    <name evidence="17" type="primary">TBLA0A05040</name>
    <name evidence="17" type="ORF">TBLA_0A05040</name>
</gene>
<dbReference type="eggNOG" id="KOG0190">
    <property type="taxonomic scope" value="Eukaryota"/>
</dbReference>
<feature type="region of interest" description="Disordered" evidence="15">
    <location>
        <begin position="516"/>
        <end position="550"/>
    </location>
</feature>
<dbReference type="Proteomes" id="UP000002866">
    <property type="component" value="Chromosome 1"/>
</dbReference>
<dbReference type="GO" id="GO:0034976">
    <property type="term" value="P:response to endoplasmic reticulum stress"/>
    <property type="evidence" value="ECO:0007669"/>
    <property type="project" value="TreeGrafter"/>
</dbReference>
<dbReference type="CDD" id="cd02981">
    <property type="entry name" value="PDI_b_family"/>
    <property type="match status" value="1"/>
</dbReference>
<dbReference type="GeneID" id="14493294"/>
<comment type="function">
    <text evidence="2">Participates in the folding of proteins containing disulfide bonds, may be involved in glycosylation, prolyl hydroxylation and triglyceride transfer.</text>
</comment>
<dbReference type="SUPFAM" id="SSF52833">
    <property type="entry name" value="Thioredoxin-like"/>
    <property type="match status" value="4"/>
</dbReference>
<dbReference type="PROSITE" id="PS51352">
    <property type="entry name" value="THIOREDOXIN_2"/>
    <property type="match status" value="2"/>
</dbReference>
<keyword evidence="18" id="KW-1185">Reference proteome</keyword>
<evidence type="ECO:0000256" key="5">
    <source>
        <dbReference type="ARBA" id="ARBA00012723"/>
    </source>
</evidence>
<comment type="similarity">
    <text evidence="4 13">Belongs to the protein disulfide isomerase family.</text>
</comment>
<feature type="domain" description="Thioredoxin" evidence="16">
    <location>
        <begin position="370"/>
        <end position="502"/>
    </location>
</feature>
<organism evidence="17 18">
    <name type="scientific">Henningerozyma blattae (strain ATCC 34711 / CBS 6284 / DSM 70876 / NBRC 10599 / NRRL Y-10934 / UCD 77-7)</name>
    <name type="common">Yeast</name>
    <name type="synonym">Tetrapisispora blattae</name>
    <dbReference type="NCBI Taxonomy" id="1071380"/>
    <lineage>
        <taxon>Eukaryota</taxon>
        <taxon>Fungi</taxon>
        <taxon>Dikarya</taxon>
        <taxon>Ascomycota</taxon>
        <taxon>Saccharomycotina</taxon>
        <taxon>Saccharomycetes</taxon>
        <taxon>Saccharomycetales</taxon>
        <taxon>Saccharomycetaceae</taxon>
        <taxon>Henningerozyma</taxon>
    </lineage>
</organism>
<dbReference type="EMBL" id="HE806316">
    <property type="protein sequence ID" value="CCH58297.1"/>
    <property type="molecule type" value="Genomic_DNA"/>
</dbReference>
<evidence type="ECO:0000256" key="12">
    <source>
        <dbReference type="PIRSR" id="PIRSR605792-51"/>
    </source>
</evidence>
<dbReference type="PANTHER" id="PTHR18929">
    <property type="entry name" value="PROTEIN DISULFIDE ISOMERASE"/>
    <property type="match status" value="1"/>
</dbReference>
<evidence type="ECO:0000256" key="7">
    <source>
        <dbReference type="ARBA" id="ARBA00022737"/>
    </source>
</evidence>
<dbReference type="GO" id="GO:0003756">
    <property type="term" value="F:protein disulfide isomerase activity"/>
    <property type="evidence" value="ECO:0007669"/>
    <property type="project" value="UniProtKB-EC"/>
</dbReference>
<evidence type="ECO:0000259" key="16">
    <source>
        <dbReference type="PROSITE" id="PS51352"/>
    </source>
</evidence>
<evidence type="ECO:0000313" key="17">
    <source>
        <dbReference type="EMBL" id="CCH58297.1"/>
    </source>
</evidence>
<keyword evidence="7" id="KW-0677">Repeat</keyword>
<dbReference type="GO" id="GO:0106055">
    <property type="term" value="C:mannosyl-oligosaccharide 1,2-alpha-mannosidase complex"/>
    <property type="evidence" value="ECO:0007669"/>
    <property type="project" value="EnsemblFungi"/>
</dbReference>
<dbReference type="PRINTS" id="PR00421">
    <property type="entry name" value="THIOREDOXIN"/>
</dbReference>
<protein>
    <recommendedName>
        <fullName evidence="5 14">Protein disulfide-isomerase</fullName>
        <ecNumber evidence="5 14">5.3.4.1</ecNumber>
    </recommendedName>
</protein>
<dbReference type="STRING" id="1071380.I2GVZ5"/>
<dbReference type="FunFam" id="3.40.30.10:FF:000017">
    <property type="entry name" value="Protein disulfide-isomerase A4"/>
    <property type="match status" value="1"/>
</dbReference>
<dbReference type="GO" id="GO:0051082">
    <property type="term" value="F:unfolded protein binding"/>
    <property type="evidence" value="ECO:0007669"/>
    <property type="project" value="EnsemblFungi"/>
</dbReference>
<dbReference type="OMA" id="FFGMKKD"/>
<keyword evidence="11 12" id="KW-0676">Redox-active center</keyword>
<dbReference type="NCBIfam" id="TIGR01126">
    <property type="entry name" value="pdi_dom"/>
    <property type="match status" value="1"/>
</dbReference>
<dbReference type="RefSeq" id="XP_004177816.1">
    <property type="nucleotide sequence ID" value="XM_004177768.1"/>
</dbReference>
<dbReference type="GO" id="GO:0015035">
    <property type="term" value="F:protein-disulfide reductase activity"/>
    <property type="evidence" value="ECO:0007669"/>
    <property type="project" value="EnsemblFungi"/>
</dbReference>
<name>I2GVZ5_HENB6</name>
<dbReference type="PANTHER" id="PTHR18929:SF132">
    <property type="entry name" value="PROTEIN DISULFIDE-ISOMERASE A3"/>
    <property type="match status" value="1"/>
</dbReference>
<evidence type="ECO:0000256" key="8">
    <source>
        <dbReference type="ARBA" id="ARBA00022824"/>
    </source>
</evidence>
<evidence type="ECO:0000256" key="9">
    <source>
        <dbReference type="ARBA" id="ARBA00023157"/>
    </source>
</evidence>
<feature type="chain" id="PRO_5005135811" description="Protein disulfide-isomerase" evidence="14">
    <location>
        <begin position="24"/>
        <end position="550"/>
    </location>
</feature>
<dbReference type="InterPro" id="IPR013766">
    <property type="entry name" value="Thioredoxin_domain"/>
</dbReference>
<dbReference type="InterPro" id="IPR017937">
    <property type="entry name" value="Thioredoxin_CS"/>
</dbReference>
<evidence type="ECO:0000256" key="11">
    <source>
        <dbReference type="ARBA" id="ARBA00023284"/>
    </source>
</evidence>
<evidence type="ECO:0000256" key="15">
    <source>
        <dbReference type="SAM" id="MobiDB-lite"/>
    </source>
</evidence>
<dbReference type="Gene3D" id="3.40.30.10">
    <property type="entry name" value="Glutaredoxin"/>
    <property type="match status" value="4"/>
</dbReference>
<sequence>MQLSKKALFSLATLLVQALSVQAQGGEATAPEDSSVVKLNAETFNEFIKENPLVMAEFFAPWCGHCKNLAPQYVDAAAQLESRNIPLAQVDCTENDELCLEHGIRGYPTIKVFKDGNVTHPTDYEGQRSAGAIVKFMVKNSLPPVQVLSTQDELLAALNETVAPVIVDSGVEGYNETFYSVAKGLSMDYTFISFPDSKAKSKLTLYLPKDQAITKDTEDILEKFEKIEFDGDFKKLVKDEEITSNWIKAEAVPYFTDLNGDNYKSFFEAGIPLAYLFYNDEEELQQYIPIMTKISKANRGKMNFVHLDSKRYGRFAENLNMKQQFPAFAIQDFEANLKYGLPQLSEEEFEKIKEPAQFTEKELSKLVKDVLKGSAEPIVKSEEIPETQDSPVIKIVAKNHDEIVNDSSKDVLVKYYAPWCGHCKRMAPVYQELADIYASDKKLKDKVVIAEMNGELNDVASVKIEGYPTLILYPAGKNSEPVEFSGARDLETFINFIKENGKNSVDGNEALTSLREEQEKAKAKEEEEALDLDLDNDDEDVEDELENDEL</sequence>